<proteinExistence type="predicted"/>
<dbReference type="AlphaFoldDB" id="A0A1I0T1K6"/>
<evidence type="ECO:0000313" key="2">
    <source>
        <dbReference type="Proteomes" id="UP000198650"/>
    </source>
</evidence>
<gene>
    <name evidence="1" type="ORF">SAMN05192569_10103</name>
</gene>
<dbReference type="EMBL" id="FOJS01000010">
    <property type="protein sequence ID" value="SFA45655.1"/>
    <property type="molecule type" value="Genomic_DNA"/>
</dbReference>
<reference evidence="2" key="1">
    <citation type="submission" date="2016-10" db="EMBL/GenBank/DDBJ databases">
        <authorList>
            <person name="Varghese N."/>
            <person name="Submissions S."/>
        </authorList>
    </citation>
    <scope>NUCLEOTIDE SEQUENCE [LARGE SCALE GENOMIC DNA]</scope>
    <source>
        <strain evidence="2">M1</strain>
    </source>
</reference>
<organism evidence="1 2">
    <name type="scientific">Parageobacillus thermantarcticus</name>
    <dbReference type="NCBI Taxonomy" id="186116"/>
    <lineage>
        <taxon>Bacteria</taxon>
        <taxon>Bacillati</taxon>
        <taxon>Bacillota</taxon>
        <taxon>Bacilli</taxon>
        <taxon>Bacillales</taxon>
        <taxon>Anoxybacillaceae</taxon>
        <taxon>Parageobacillus</taxon>
    </lineage>
</organism>
<keyword evidence="2" id="KW-1185">Reference proteome</keyword>
<accession>A0A1I0T1K6</accession>
<evidence type="ECO:0000313" key="1">
    <source>
        <dbReference type="EMBL" id="SFA45655.1"/>
    </source>
</evidence>
<name>A0A1I0T1K6_9BACL</name>
<dbReference type="Proteomes" id="UP000198650">
    <property type="component" value="Unassembled WGS sequence"/>
</dbReference>
<sequence>MITILVFGGEDLNGVIKKLNDLTSWAKKLENLPAL</sequence>
<protein>
    <submittedName>
        <fullName evidence="1">Uncharacterized protein</fullName>
    </submittedName>
</protein>